<dbReference type="InterPro" id="IPR027482">
    <property type="entry name" value="Sec1-like_dom2"/>
</dbReference>
<evidence type="ECO:0000256" key="1">
    <source>
        <dbReference type="ARBA" id="ARBA00009884"/>
    </source>
</evidence>
<accession>A0A086J091</accession>
<protein>
    <submittedName>
        <fullName evidence="3">Uncharacterized protein</fullName>
    </submittedName>
</protein>
<dbReference type="HOGENOM" id="CLU_009210_1_1_1"/>
<name>A0A086J091_NEMA1</name>
<organism evidence="3 4">
    <name type="scientific">Nematocida ausubeli (strain ATCC PRA-371 / ERTm2)</name>
    <name type="common">Nematode killer fungus</name>
    <dbReference type="NCBI Taxonomy" id="1913371"/>
    <lineage>
        <taxon>Eukaryota</taxon>
        <taxon>Fungi</taxon>
        <taxon>Fungi incertae sedis</taxon>
        <taxon>Microsporidia</taxon>
        <taxon>Nematocida</taxon>
    </lineage>
</organism>
<dbReference type="InterPro" id="IPR036045">
    <property type="entry name" value="Sec1-like_sf"/>
</dbReference>
<dbReference type="Gene3D" id="3.90.830.10">
    <property type="entry name" value="Syntaxin Binding Protein 1, Chain A, domain 2"/>
    <property type="match status" value="1"/>
</dbReference>
<dbReference type="RefSeq" id="XP_052904114.1">
    <property type="nucleotide sequence ID" value="XM_053049943.1"/>
</dbReference>
<comment type="similarity">
    <text evidence="1">Belongs to the STXBP/unc-18/SEC1 family.</text>
</comment>
<dbReference type="Pfam" id="PF00995">
    <property type="entry name" value="Sec1"/>
    <property type="match status" value="1"/>
</dbReference>
<evidence type="ECO:0000313" key="3">
    <source>
        <dbReference type="EMBL" id="KFG25559.1"/>
    </source>
</evidence>
<evidence type="ECO:0000313" key="4">
    <source>
        <dbReference type="Proteomes" id="UP000054524"/>
    </source>
</evidence>
<comment type="caution">
    <text evidence="3">The sequence shown here is derived from an EMBL/GenBank/DDBJ whole genome shotgun (WGS) entry which is preliminary data.</text>
</comment>
<sequence>MNLVEIVGNRIKKHVLALGHSERSWRVLIIDQSTAKLLHHTLPMSEVLSRNIAMVERIEDMREPSTEFSAIYFISATSQNAKRIEKDVSQKMYKSVFVVSISDIEEKEERIFESVKKKVEKQREKTKGKEKEKEAFEFIYKCVIFDFIPLASDVFHMETPYSYYTHKEEYLDDIADKIKGVYRTMQARCTPIPVGKYAKELSDRIDSSGSSKLVIMERGSDVNTPFLHTFLFESLLWDLELAGPGYVVESGHLDRRPAKKDTDPNKDSESESESDDEKRLEITEDHKVWMSVRSKQLVETHKILTELIKEETKTEEKEQKSNIKQLVKAVQELPAHTRTLKEIKIFMSLLEKCVEFFNSPGIKETAELEQGISTGKNFSGHSFKHEVTKALFSVLKTARLTQAEKHRLYILYVLNYGSLQRNEEERLIDRGYLSQKEIEVGEKIKKHLAGRKIKPVSKRTLPIARHVPLIADVLTAIIKKDEHACRKMEIDLPGREEAISGASLRKREFVFRQSVSQSTSHRRIMIVYFIGGASIAEISEVREIAQNTGQTIIVGSTDICSPNGMVLALNNL</sequence>
<dbReference type="OrthoDB" id="2228at2759"/>
<dbReference type="PIRSF" id="PIRSF005715">
    <property type="entry name" value="VPS45_Sec1"/>
    <property type="match status" value="1"/>
</dbReference>
<feature type="compositionally biased region" description="Basic and acidic residues" evidence="2">
    <location>
        <begin position="253"/>
        <end position="269"/>
    </location>
</feature>
<dbReference type="InterPro" id="IPR043154">
    <property type="entry name" value="Sec-1-like_dom1"/>
</dbReference>
<dbReference type="Proteomes" id="UP000054524">
    <property type="component" value="Unassembled WGS sequence"/>
</dbReference>
<dbReference type="AlphaFoldDB" id="A0A086J091"/>
<dbReference type="InterPro" id="IPR001619">
    <property type="entry name" value="Sec1-like"/>
</dbReference>
<gene>
    <name evidence="3" type="ORF">NESG_02338</name>
</gene>
<dbReference type="GeneID" id="77677311"/>
<dbReference type="Gene3D" id="3.40.50.1910">
    <property type="match status" value="1"/>
</dbReference>
<dbReference type="InterPro" id="IPR043127">
    <property type="entry name" value="Sec-1-like_dom3a"/>
</dbReference>
<dbReference type="PANTHER" id="PTHR11679">
    <property type="entry name" value="VESICLE PROTEIN SORTING-ASSOCIATED"/>
    <property type="match status" value="1"/>
</dbReference>
<dbReference type="GO" id="GO:0016192">
    <property type="term" value="P:vesicle-mediated transport"/>
    <property type="evidence" value="ECO:0007669"/>
    <property type="project" value="InterPro"/>
</dbReference>
<proteinExistence type="inferred from homology"/>
<feature type="region of interest" description="Disordered" evidence="2">
    <location>
        <begin position="253"/>
        <end position="279"/>
    </location>
</feature>
<reference evidence="3 4" key="1">
    <citation type="journal article" date="2014" name="Genome Announc.">
        <title>Genome Sequence of the Microsporidian Species Nematocida sp1 Strain ERTm6 (ATCC PRA-372).</title>
        <authorList>
            <person name="Bakowski M.A."/>
            <person name="Priest M."/>
            <person name="Young S."/>
            <person name="Cuomo C.A."/>
            <person name="Troemel E.R."/>
        </authorList>
    </citation>
    <scope>NUCLEOTIDE SEQUENCE [LARGE SCALE GENOMIC DNA]</scope>
    <source>
        <strain evidence="3 4">ERTm6</strain>
    </source>
</reference>
<keyword evidence="4" id="KW-1185">Reference proteome</keyword>
<dbReference type="Gene3D" id="1.25.40.60">
    <property type="match status" value="1"/>
</dbReference>
<dbReference type="SUPFAM" id="SSF56815">
    <property type="entry name" value="Sec1/munc18-like (SM) proteins"/>
    <property type="match status" value="1"/>
</dbReference>
<evidence type="ECO:0000256" key="2">
    <source>
        <dbReference type="SAM" id="MobiDB-lite"/>
    </source>
</evidence>
<dbReference type="Gene3D" id="3.40.50.2060">
    <property type="match status" value="1"/>
</dbReference>
<dbReference type="EMBL" id="AKIJ01000005">
    <property type="protein sequence ID" value="KFG25559.1"/>
    <property type="molecule type" value="Genomic_DNA"/>
</dbReference>